<evidence type="ECO:0000259" key="1">
    <source>
        <dbReference type="Pfam" id="PF10119"/>
    </source>
</evidence>
<dbReference type="OrthoDB" id="323463at2"/>
<dbReference type="InterPro" id="IPR053173">
    <property type="entry name" value="SAM-binding_MTase"/>
</dbReference>
<dbReference type="PANTHER" id="PTHR45128:SF1">
    <property type="entry name" value="S-ADENOSYLMETHIONINE-DEPENDENT METHYLTRANSFERASE RV2258C"/>
    <property type="match status" value="1"/>
</dbReference>
<keyword evidence="4" id="KW-1185">Reference proteome</keyword>
<keyword evidence="3" id="KW-0489">Methyltransferase</keyword>
<dbReference type="Pfam" id="PF13847">
    <property type="entry name" value="Methyltransf_31"/>
    <property type="match status" value="1"/>
</dbReference>
<dbReference type="GO" id="GO:0032259">
    <property type="term" value="P:methylation"/>
    <property type="evidence" value="ECO:0007669"/>
    <property type="project" value="UniProtKB-KW"/>
</dbReference>
<dbReference type="InterPro" id="IPR029063">
    <property type="entry name" value="SAM-dependent_MTases_sf"/>
</dbReference>
<dbReference type="InterPro" id="IPR025714">
    <property type="entry name" value="Methyltranfer_dom"/>
</dbReference>
<dbReference type="InterPro" id="IPR018773">
    <property type="entry name" value="MeTrfase_reg_dom_prd"/>
</dbReference>
<dbReference type="RefSeq" id="WP_122226518.1">
    <property type="nucleotide sequence ID" value="NZ_RDQO01000001.1"/>
</dbReference>
<dbReference type="AlphaFoldDB" id="A0A3M6QZQ1"/>
<dbReference type="Pfam" id="PF10119">
    <property type="entry name" value="MethyTransf_Reg"/>
    <property type="match status" value="1"/>
</dbReference>
<evidence type="ECO:0000259" key="2">
    <source>
        <dbReference type="Pfam" id="PF13847"/>
    </source>
</evidence>
<dbReference type="Proteomes" id="UP000278006">
    <property type="component" value="Unassembled WGS sequence"/>
</dbReference>
<organism evidence="3 4">
    <name type="scientific">Corticibacter populi</name>
    <dbReference type="NCBI Taxonomy" id="1550736"/>
    <lineage>
        <taxon>Bacteria</taxon>
        <taxon>Pseudomonadati</taxon>
        <taxon>Pseudomonadota</taxon>
        <taxon>Betaproteobacteria</taxon>
        <taxon>Burkholderiales</taxon>
        <taxon>Comamonadaceae</taxon>
        <taxon>Corticibacter</taxon>
    </lineage>
</organism>
<dbReference type="Gene3D" id="3.40.50.150">
    <property type="entry name" value="Vaccinia Virus protein VP39"/>
    <property type="match status" value="1"/>
</dbReference>
<keyword evidence="3" id="KW-0808">Transferase</keyword>
<dbReference type="EMBL" id="RDQO01000001">
    <property type="protein sequence ID" value="RMX08393.1"/>
    <property type="molecule type" value="Genomic_DNA"/>
</dbReference>
<accession>A0A3M6QZQ1</accession>
<evidence type="ECO:0000313" key="3">
    <source>
        <dbReference type="EMBL" id="RMX08393.1"/>
    </source>
</evidence>
<dbReference type="PANTHER" id="PTHR45128">
    <property type="entry name" value="METHYLTRANSFERASE TYPE 11"/>
    <property type="match status" value="1"/>
</dbReference>
<feature type="domain" description="Methyltransferase regulatory" evidence="1">
    <location>
        <begin position="228"/>
        <end position="312"/>
    </location>
</feature>
<gene>
    <name evidence="3" type="ORF">D8I35_04720</name>
</gene>
<protein>
    <submittedName>
        <fullName evidence="3">Methyltransferase domain-containing protein</fullName>
    </submittedName>
</protein>
<sequence length="462" mass="50025">MQNAQRPNLENGAYVTDVTYPAQFVRELMPLWLGSTLTSLGRLAPDVDQAFDWLELGCGAGLSTLVAAANHPAAHFTGIDLSQREIERATALATRAGLANVDFICQSIEAAADAENSTSPPKRDFIVCNGVYSWVGEPVRKAVERIVAQQLRPSGVAYLSYMSQPGAASFSAAQRLLRLMARGHPGDSAAQARNGMNLLLSLEQAGAGYFVEHPAAARDMQQASAGSDAALAHEYLNEHWQAFHAADILQSFTSIGCEWAGSAMPLDNIDAVSLPAQVQPIVQQLRQQGADALLLETVRDIARNQNSRMDIFQKARSSLATNRLDLSEHRQALLRQKVMLAPPARLGELTSGQHLVLSTRIGPVDIPFAQVQPLLEAVQDAPRSYAELASLPAYAGNPGFINQVLQVLAWAGWIRFIRSPTSTDLEEIEQRCQRLQQVLKDAGLGDWHIDAHAATAMPQGSA</sequence>
<reference evidence="3 4" key="1">
    <citation type="submission" date="2018-10" db="EMBL/GenBank/DDBJ databases">
        <title>Draft genome of Cortibacter populi DSM10536.</title>
        <authorList>
            <person name="Bernier A.-M."/>
            <person name="Bernard K."/>
        </authorList>
    </citation>
    <scope>NUCLEOTIDE SEQUENCE [LARGE SCALE GENOMIC DNA]</scope>
    <source>
        <strain evidence="3 4">DSM 105136</strain>
    </source>
</reference>
<dbReference type="SUPFAM" id="SSF53335">
    <property type="entry name" value="S-adenosyl-L-methionine-dependent methyltransferases"/>
    <property type="match status" value="1"/>
</dbReference>
<dbReference type="GO" id="GO:0008168">
    <property type="term" value="F:methyltransferase activity"/>
    <property type="evidence" value="ECO:0007669"/>
    <property type="project" value="UniProtKB-KW"/>
</dbReference>
<dbReference type="CDD" id="cd02440">
    <property type="entry name" value="AdoMet_MTases"/>
    <property type="match status" value="1"/>
</dbReference>
<feature type="domain" description="Methyltransferase" evidence="2">
    <location>
        <begin position="53"/>
        <end position="164"/>
    </location>
</feature>
<comment type="caution">
    <text evidence="3">The sequence shown here is derived from an EMBL/GenBank/DDBJ whole genome shotgun (WGS) entry which is preliminary data.</text>
</comment>
<evidence type="ECO:0000313" key="4">
    <source>
        <dbReference type="Proteomes" id="UP000278006"/>
    </source>
</evidence>
<name>A0A3M6QZQ1_9BURK</name>
<proteinExistence type="predicted"/>